<dbReference type="Proteomes" id="UP000053573">
    <property type="component" value="Unassembled WGS sequence"/>
</dbReference>
<name>A0A0H1BB83_9EURO</name>
<organism evidence="1 2">
    <name type="scientific">Blastomyces silverae</name>
    <dbReference type="NCBI Taxonomy" id="2060906"/>
    <lineage>
        <taxon>Eukaryota</taxon>
        <taxon>Fungi</taxon>
        <taxon>Dikarya</taxon>
        <taxon>Ascomycota</taxon>
        <taxon>Pezizomycotina</taxon>
        <taxon>Eurotiomycetes</taxon>
        <taxon>Eurotiomycetidae</taxon>
        <taxon>Onygenales</taxon>
        <taxon>Ajellomycetaceae</taxon>
        <taxon>Blastomyces</taxon>
    </lineage>
</organism>
<sequence length="100" mass="11726">MTHLWALLNQDRIPQTPAALLDKDSRKCHRGVGHLAVETWHTHLTLNLRWDQRGVRRCRLTKVRLARIIQDSKHGRNHLCHLQARLAVRTPTSYLIRRAT</sequence>
<comment type="caution">
    <text evidence="1">The sequence shown here is derived from an EMBL/GenBank/DDBJ whole genome shotgun (WGS) entry which is preliminary data.</text>
</comment>
<evidence type="ECO:0000313" key="2">
    <source>
        <dbReference type="Proteomes" id="UP000053573"/>
    </source>
</evidence>
<dbReference type="AlphaFoldDB" id="A0A0H1BB83"/>
<dbReference type="EMBL" id="LDEV01003087">
    <property type="protein sequence ID" value="KLJ06481.1"/>
    <property type="molecule type" value="Genomic_DNA"/>
</dbReference>
<proteinExistence type="predicted"/>
<reference evidence="2" key="1">
    <citation type="journal article" date="2015" name="PLoS Genet.">
        <title>The dynamic genome and transcriptome of the human fungal pathogen Blastomyces and close relative Emmonsia.</title>
        <authorList>
            <person name="Munoz J.F."/>
            <person name="Gauthier G.M."/>
            <person name="Desjardins C.A."/>
            <person name="Gallo J.E."/>
            <person name="Holder J."/>
            <person name="Sullivan T.D."/>
            <person name="Marty A.J."/>
            <person name="Carmen J.C."/>
            <person name="Chen Z."/>
            <person name="Ding L."/>
            <person name="Gujja S."/>
            <person name="Magrini V."/>
            <person name="Misas E."/>
            <person name="Mitreva M."/>
            <person name="Priest M."/>
            <person name="Saif S."/>
            <person name="Whiston E.A."/>
            <person name="Young S."/>
            <person name="Zeng Q."/>
            <person name="Goldman W.E."/>
            <person name="Mardis E.R."/>
            <person name="Taylor J.W."/>
            <person name="McEwen J.G."/>
            <person name="Clay O.K."/>
            <person name="Klein B.S."/>
            <person name="Cuomo C.A."/>
        </authorList>
    </citation>
    <scope>NUCLEOTIDE SEQUENCE [LARGE SCALE GENOMIC DNA]</scope>
    <source>
        <strain evidence="2">UAMH 139</strain>
    </source>
</reference>
<evidence type="ECO:0000313" key="1">
    <source>
        <dbReference type="EMBL" id="KLJ06481.1"/>
    </source>
</evidence>
<gene>
    <name evidence="1" type="ORF">EMPG_10121</name>
</gene>
<accession>A0A0H1BB83</accession>
<keyword evidence="2" id="KW-1185">Reference proteome</keyword>
<protein>
    <submittedName>
        <fullName evidence="1">Uncharacterized protein</fullName>
    </submittedName>
</protein>